<gene>
    <name evidence="2" type="ORF">BREV_BREV_03514</name>
</gene>
<feature type="region of interest" description="Disordered" evidence="1">
    <location>
        <begin position="1"/>
        <end position="248"/>
    </location>
</feature>
<dbReference type="Proteomes" id="UP000289220">
    <property type="component" value="Unassembled WGS sequence"/>
</dbReference>
<feature type="compositionally biased region" description="Basic and acidic residues" evidence="1">
    <location>
        <begin position="181"/>
        <end position="205"/>
    </location>
</feature>
<evidence type="ECO:0000313" key="3">
    <source>
        <dbReference type="Proteomes" id="UP000289220"/>
    </source>
</evidence>
<feature type="compositionally biased region" description="Basic and acidic residues" evidence="1">
    <location>
        <begin position="32"/>
        <end position="69"/>
    </location>
</feature>
<name>A0A7Z9C4P3_9CAUL</name>
<organism evidence="2 3">
    <name type="scientific">Brevundimonas mediterranea</name>
    <dbReference type="NCBI Taxonomy" id="74329"/>
    <lineage>
        <taxon>Bacteria</taxon>
        <taxon>Pseudomonadati</taxon>
        <taxon>Pseudomonadota</taxon>
        <taxon>Alphaproteobacteria</taxon>
        <taxon>Caulobacterales</taxon>
        <taxon>Caulobacteraceae</taxon>
        <taxon>Brevundimonas</taxon>
    </lineage>
</organism>
<proteinExistence type="predicted"/>
<feature type="compositionally biased region" description="Basic and acidic residues" evidence="1">
    <location>
        <begin position="140"/>
        <end position="151"/>
    </location>
</feature>
<evidence type="ECO:0000256" key="1">
    <source>
        <dbReference type="SAM" id="MobiDB-lite"/>
    </source>
</evidence>
<accession>A0A7Z9C4P3</accession>
<keyword evidence="3" id="KW-1185">Reference proteome</keyword>
<reference evidence="2 3" key="1">
    <citation type="submission" date="2018-11" db="EMBL/GenBank/DDBJ databases">
        <authorList>
            <person name="Peiro R."/>
            <person name="Begona"/>
            <person name="Cbmso G."/>
            <person name="Lopez M."/>
            <person name="Gonzalez S."/>
            <person name="Sacristan E."/>
            <person name="Castillo E."/>
        </authorList>
    </citation>
    <scope>NUCLEOTIDE SEQUENCE [LARGE SCALE GENOMIC DNA]</scope>
    <source>
        <strain evidence="2">Brev_genome</strain>
    </source>
</reference>
<evidence type="ECO:0000313" key="2">
    <source>
        <dbReference type="EMBL" id="VDC49201.1"/>
    </source>
</evidence>
<dbReference type="AlphaFoldDB" id="A0A7Z9C4P3"/>
<feature type="compositionally biased region" description="Basic residues" evidence="1">
    <location>
        <begin position="224"/>
        <end position="240"/>
    </location>
</feature>
<dbReference type="EMBL" id="UXHF01000157">
    <property type="protein sequence ID" value="VDC49201.1"/>
    <property type="molecule type" value="Genomic_DNA"/>
</dbReference>
<protein>
    <submittedName>
        <fullName evidence="2">Uncharacterized protein</fullName>
    </submittedName>
</protein>
<feature type="compositionally biased region" description="Basic and acidic residues" evidence="1">
    <location>
        <begin position="90"/>
        <end position="100"/>
    </location>
</feature>
<comment type="caution">
    <text evidence="2">The sequence shown here is derived from an EMBL/GenBank/DDBJ whole genome shotgun (WGS) entry which is preliminary data.</text>
</comment>
<sequence>MDPARLRRSLGGAHDLVLLGQRRPVDAVGIHPDGRTDRPDHRRRDEPVGQDRHRDRGHLADRPDRRHQPGDGQMGAQSGGGHQGRHHAADRRCGDLRPDHPGTGQRPVLAEPDPAMGRRSRLPSGHCLQFHGLRTGLGGRRRDAQPRPRRADRGHHGRPADLGLLPAGDLRHSRGPARQGHRPDRRPARHPEVADGRRSGAGRDHPPHRRRGGVHHPGQSGHLVHGRQPHRPGRSGRRRTAGGVRAAA</sequence>